<evidence type="ECO:0000256" key="5">
    <source>
        <dbReference type="ARBA" id="ARBA00021006"/>
    </source>
</evidence>
<feature type="transmembrane region" description="Helical" evidence="17">
    <location>
        <begin position="84"/>
        <end position="100"/>
    </location>
</feature>
<dbReference type="EMBL" id="KP258209">
    <property type="protein sequence ID" value="AJK90821.1"/>
    <property type="molecule type" value="Genomic_DNA"/>
</dbReference>
<evidence type="ECO:0000256" key="4">
    <source>
        <dbReference type="ARBA" id="ARBA00012944"/>
    </source>
</evidence>
<feature type="transmembrane region" description="Helical" evidence="17">
    <location>
        <begin position="44"/>
        <end position="72"/>
    </location>
</feature>
<feature type="transmembrane region" description="Helical" evidence="17">
    <location>
        <begin position="106"/>
        <end position="124"/>
    </location>
</feature>
<keyword evidence="15 17" id="KW-0472">Membrane</keyword>
<feature type="transmembrane region" description="Helical" evidence="17">
    <location>
        <begin position="336"/>
        <end position="357"/>
    </location>
</feature>
<evidence type="ECO:0000256" key="12">
    <source>
        <dbReference type="ARBA" id="ARBA00023027"/>
    </source>
</evidence>
<organism evidence="20">
    <name type="scientific">Dermacentor silvarum</name>
    <name type="common">Tick</name>
    <dbReference type="NCBI Taxonomy" id="543639"/>
    <lineage>
        <taxon>Eukaryota</taxon>
        <taxon>Metazoa</taxon>
        <taxon>Ecdysozoa</taxon>
        <taxon>Arthropoda</taxon>
        <taxon>Chelicerata</taxon>
        <taxon>Arachnida</taxon>
        <taxon>Acari</taxon>
        <taxon>Parasitiformes</taxon>
        <taxon>Ixodida</taxon>
        <taxon>Ixodoidea</taxon>
        <taxon>Ixodidae</taxon>
        <taxon>Rhipicephalinae</taxon>
        <taxon>Dermacentor</taxon>
    </lineage>
</organism>
<dbReference type="InterPro" id="IPR003918">
    <property type="entry name" value="NADH_UbQ_OxRdtase"/>
</dbReference>
<comment type="function">
    <text evidence="17">Core subunit of the mitochondrial membrane respiratory chain NADH dehydrogenase (Complex I) which catalyzes electron transfer from NADH through the respiratory chain, using ubiquinone as an electron acceptor. Essential for the catalytic activity and assembly of complex I.</text>
</comment>
<evidence type="ECO:0000256" key="9">
    <source>
        <dbReference type="ARBA" id="ARBA00022967"/>
    </source>
</evidence>
<feature type="transmembrane region" description="Helical" evidence="17">
    <location>
        <begin position="204"/>
        <end position="225"/>
    </location>
</feature>
<keyword evidence="12 17" id="KW-0520">NAD</keyword>
<comment type="catalytic activity">
    <reaction evidence="16 17">
        <text>a ubiquinone + NADH + 5 H(+)(in) = a ubiquinol + NAD(+) + 4 H(+)(out)</text>
        <dbReference type="Rhea" id="RHEA:29091"/>
        <dbReference type="Rhea" id="RHEA-COMP:9565"/>
        <dbReference type="Rhea" id="RHEA-COMP:9566"/>
        <dbReference type="ChEBI" id="CHEBI:15378"/>
        <dbReference type="ChEBI" id="CHEBI:16389"/>
        <dbReference type="ChEBI" id="CHEBI:17976"/>
        <dbReference type="ChEBI" id="CHEBI:57540"/>
        <dbReference type="ChEBI" id="CHEBI:57945"/>
        <dbReference type="EC" id="7.1.1.2"/>
    </reaction>
</comment>
<evidence type="ECO:0000256" key="1">
    <source>
        <dbReference type="ARBA" id="ARBA00003257"/>
    </source>
</evidence>
<dbReference type="Pfam" id="PF00361">
    <property type="entry name" value="Proton_antipo_M"/>
    <property type="match status" value="1"/>
</dbReference>
<evidence type="ECO:0000313" key="20">
    <source>
        <dbReference type="EMBL" id="AJK90821.1"/>
    </source>
</evidence>
<evidence type="ECO:0000256" key="15">
    <source>
        <dbReference type="ARBA" id="ARBA00023136"/>
    </source>
</evidence>
<reference evidence="20" key="1">
    <citation type="submission" date="2014-12" db="EMBL/GenBank/DDBJ databases">
        <title>Phylogenetic analysis of Dermacentor (Acari: Ixodida) using mitochondrial genomes.</title>
        <authorList>
            <person name="Chang Q."/>
            <person name="Guo D."/>
            <person name="Wang C."/>
        </authorList>
    </citation>
    <scope>NUCLEOTIDE SEQUENCE</scope>
</reference>
<evidence type="ECO:0000256" key="10">
    <source>
        <dbReference type="ARBA" id="ARBA00022982"/>
    </source>
</evidence>
<feature type="domain" description="NADH:quinone oxidoreductase/Mrp antiporter transmembrane" evidence="18">
    <location>
        <begin position="102"/>
        <end position="382"/>
    </location>
</feature>
<dbReference type="GeneID" id="23630425"/>
<keyword evidence="11 17" id="KW-1133">Transmembrane helix</keyword>
<dbReference type="GO" id="GO:0015990">
    <property type="term" value="P:electron transport coupled proton transport"/>
    <property type="evidence" value="ECO:0007669"/>
    <property type="project" value="TreeGrafter"/>
</dbReference>
<dbReference type="KEGG" id="dsv:23630425"/>
<name>A0A0C5AQX4_DERSI</name>
<feature type="transmembrane region" description="Helical" evidence="17">
    <location>
        <begin position="265"/>
        <end position="288"/>
    </location>
</feature>
<geneLocation type="mitochondrion" evidence="20"/>
<evidence type="ECO:0000256" key="13">
    <source>
        <dbReference type="ARBA" id="ARBA00023075"/>
    </source>
</evidence>
<comment type="subcellular location">
    <subcellularLocation>
        <location evidence="2 17">Mitochondrion membrane</location>
        <topology evidence="2 17">Multi-pass membrane protein</topology>
    </subcellularLocation>
</comment>
<dbReference type="InterPro" id="IPR000260">
    <property type="entry name" value="NADH4_N"/>
</dbReference>
<feature type="transmembrane region" description="Helical" evidence="17">
    <location>
        <begin position="294"/>
        <end position="315"/>
    </location>
</feature>
<evidence type="ECO:0000256" key="8">
    <source>
        <dbReference type="ARBA" id="ARBA00022692"/>
    </source>
</evidence>
<dbReference type="CTD" id="4538"/>
<dbReference type="GO" id="GO:0003954">
    <property type="term" value="F:NADH dehydrogenase activity"/>
    <property type="evidence" value="ECO:0007669"/>
    <property type="project" value="TreeGrafter"/>
</dbReference>
<dbReference type="PANTHER" id="PTHR43507:SF20">
    <property type="entry name" value="NADH-UBIQUINONE OXIDOREDUCTASE CHAIN 4"/>
    <property type="match status" value="1"/>
</dbReference>
<dbReference type="GO" id="GO:0042773">
    <property type="term" value="P:ATP synthesis coupled electron transport"/>
    <property type="evidence" value="ECO:0007669"/>
    <property type="project" value="InterPro"/>
</dbReference>
<keyword evidence="9" id="KW-1278">Translocase</keyword>
<evidence type="ECO:0000259" key="19">
    <source>
        <dbReference type="Pfam" id="PF01059"/>
    </source>
</evidence>
<protein>
    <recommendedName>
        <fullName evidence="5 17">NADH-ubiquinone oxidoreductase chain 4</fullName>
        <ecNumber evidence="4 17">7.1.1.2</ecNumber>
    </recommendedName>
</protein>
<sequence>MLKLLLMGLMIMCLVFYLNSYQLIVYLLMFSMVSLMMSLFNSGIYIWNNFFLDLLSLDMMILPVWITFLMLIASSFSKTYMNKYFLFYVLLMLNLLTLCFSSSNLLMFYFFFEAVLFPIIMMIFKWGSQPERIQAGFYMLMYTIFGSLPLLILTITYKISFNIIFNEWIFMQMGCIFFMMILGFLVKIPMFFFHLWLPKAHVEAPISGSMMLAGVLLKLGFYGIYRFKSFFFLNMMNLSLFLINVSFLGAIMIKIYCLFQVDIKALIAYSSISHMGIALAGCLTFYSFGSYGMLMMMIGHGLCSSGLFCLSNMIYERFYTRNIFLIKGMIMVFPNLTLWWFLFSIFNMAAPLTMNLFGELFLSASLLKFSMFLMLPIMMLIFMSACYTMYMYSYINHGKGWILFSNFLISEREYFLLFMHFMPMCFWILKIDFFMKWI</sequence>
<keyword evidence="7 17" id="KW-0679">Respiratory chain</keyword>
<keyword evidence="10 17" id="KW-0249">Electron transport</keyword>
<evidence type="ECO:0000259" key="18">
    <source>
        <dbReference type="Pfam" id="PF00361"/>
    </source>
</evidence>
<keyword evidence="13 17" id="KW-0830">Ubiquinone</keyword>
<keyword evidence="8 17" id="KW-0812">Transmembrane</keyword>
<accession>A0A0C5AQX4</accession>
<dbReference type="PANTHER" id="PTHR43507">
    <property type="entry name" value="NADH-UBIQUINONE OXIDOREDUCTASE CHAIN 4"/>
    <property type="match status" value="1"/>
</dbReference>
<dbReference type="GO" id="GO:0048039">
    <property type="term" value="F:ubiquinone binding"/>
    <property type="evidence" value="ECO:0007669"/>
    <property type="project" value="TreeGrafter"/>
</dbReference>
<evidence type="ECO:0000256" key="17">
    <source>
        <dbReference type="RuleBase" id="RU003297"/>
    </source>
</evidence>
<keyword evidence="14 17" id="KW-0496">Mitochondrion</keyword>
<dbReference type="EC" id="7.1.1.2" evidence="4 17"/>
<dbReference type="Pfam" id="PF01059">
    <property type="entry name" value="Oxidored_q5_N"/>
    <property type="match status" value="1"/>
</dbReference>
<dbReference type="GO" id="GO:0031966">
    <property type="term" value="C:mitochondrial membrane"/>
    <property type="evidence" value="ECO:0007669"/>
    <property type="project" value="UniProtKB-SubCell"/>
</dbReference>
<feature type="transmembrane region" description="Helical" evidence="17">
    <location>
        <begin position="231"/>
        <end position="253"/>
    </location>
</feature>
<feature type="transmembrane region" description="Helical" evidence="17">
    <location>
        <begin position="169"/>
        <end position="197"/>
    </location>
</feature>
<dbReference type="OMA" id="ITRWGNQ"/>
<comment type="function">
    <text evidence="1">Core subunit of the mitochondrial membrane respiratory chain NADH dehydrogenase (Complex I) that is believed to belong to the minimal assembly required for catalysis. Complex I functions in the transfer of electrons from NADH to the respiratory chain. The immediate electron acceptor for the enzyme is believed to be ubiquinone.</text>
</comment>
<keyword evidence="6 17" id="KW-0813">Transport</keyword>
<evidence type="ECO:0000256" key="11">
    <source>
        <dbReference type="ARBA" id="ARBA00022989"/>
    </source>
</evidence>
<gene>
    <name evidence="20" type="primary">ND4</name>
</gene>
<dbReference type="RefSeq" id="YP_009122935.1">
    <property type="nucleotide sequence ID" value="NC_026552.1"/>
</dbReference>
<feature type="domain" description="NADH:ubiquinone oxidoreductase chain 4 N-terminal" evidence="19">
    <location>
        <begin position="1"/>
        <end position="98"/>
    </location>
</feature>
<evidence type="ECO:0000256" key="7">
    <source>
        <dbReference type="ARBA" id="ARBA00022660"/>
    </source>
</evidence>
<dbReference type="AlphaFoldDB" id="A0A0C5AQX4"/>
<dbReference type="OrthoDB" id="6516547at2759"/>
<proteinExistence type="inferred from homology"/>
<evidence type="ECO:0000256" key="16">
    <source>
        <dbReference type="ARBA" id="ARBA00049551"/>
    </source>
</evidence>
<evidence type="ECO:0000256" key="2">
    <source>
        <dbReference type="ARBA" id="ARBA00004225"/>
    </source>
</evidence>
<feature type="transmembrane region" description="Helical" evidence="17">
    <location>
        <begin position="414"/>
        <end position="435"/>
    </location>
</feature>
<comment type="similarity">
    <text evidence="3 17">Belongs to the complex I subunit 4 family.</text>
</comment>
<dbReference type="PRINTS" id="PR01437">
    <property type="entry name" value="NUOXDRDTASE4"/>
</dbReference>
<feature type="transmembrane region" description="Helical" evidence="17">
    <location>
        <begin position="369"/>
        <end position="393"/>
    </location>
</feature>
<dbReference type="VEuPathDB" id="VectorBase:DSIL_076962"/>
<evidence type="ECO:0000256" key="3">
    <source>
        <dbReference type="ARBA" id="ARBA00009025"/>
    </source>
</evidence>
<evidence type="ECO:0000256" key="6">
    <source>
        <dbReference type="ARBA" id="ARBA00022448"/>
    </source>
</evidence>
<feature type="transmembrane region" description="Helical" evidence="17">
    <location>
        <begin position="136"/>
        <end position="157"/>
    </location>
</feature>
<dbReference type="InterPro" id="IPR001750">
    <property type="entry name" value="ND/Mrp_TM"/>
</dbReference>
<evidence type="ECO:0000256" key="14">
    <source>
        <dbReference type="ARBA" id="ARBA00023128"/>
    </source>
</evidence>
<dbReference type="GO" id="GO:0008137">
    <property type="term" value="F:NADH dehydrogenase (ubiquinone) activity"/>
    <property type="evidence" value="ECO:0007669"/>
    <property type="project" value="UniProtKB-UniRule"/>
</dbReference>